<dbReference type="Proteomes" id="UP000001877">
    <property type="component" value="Chromosome"/>
</dbReference>
<sequence>MSFNHYIWKYLFDRKLRPASDIEAAYQKGILTREERNEILMVTEGSKEA</sequence>
<keyword evidence="2" id="KW-1185">Reference proteome</keyword>
<dbReference type="EMBL" id="AP008955">
    <property type="protein sequence ID" value="BAH44493.1"/>
    <property type="molecule type" value="Genomic_DNA"/>
</dbReference>
<name>C0ZFD4_BREBN</name>
<proteinExistence type="predicted"/>
<protein>
    <recommendedName>
        <fullName evidence="3">XkdX family protein</fullName>
    </recommendedName>
</protein>
<evidence type="ECO:0008006" key="3">
    <source>
        <dbReference type="Google" id="ProtNLM"/>
    </source>
</evidence>
<organism evidence="1 2">
    <name type="scientific">Brevibacillus brevis (strain 47 / JCM 6285 / NBRC 100599)</name>
    <dbReference type="NCBI Taxonomy" id="358681"/>
    <lineage>
        <taxon>Bacteria</taxon>
        <taxon>Bacillati</taxon>
        <taxon>Bacillota</taxon>
        <taxon>Bacilli</taxon>
        <taxon>Bacillales</taxon>
        <taxon>Paenibacillaceae</taxon>
        <taxon>Brevibacillus</taxon>
    </lineage>
</organism>
<reference evidence="1 2" key="1">
    <citation type="submission" date="2005-03" db="EMBL/GenBank/DDBJ databases">
        <title>Brevibacillus brevis strain 47, complete genome.</title>
        <authorList>
            <person name="Hosoyama A."/>
            <person name="Yamada R."/>
            <person name="Hongo Y."/>
            <person name="Terui Y."/>
            <person name="Ankai A."/>
            <person name="Masuyama W."/>
            <person name="Sekiguchi M."/>
            <person name="Takeda T."/>
            <person name="Asano K."/>
            <person name="Ohji S."/>
            <person name="Ichikawa N."/>
            <person name="Narita S."/>
            <person name="Aoki N."/>
            <person name="Miura H."/>
            <person name="Matsushita S."/>
            <person name="Sekigawa T."/>
            <person name="Yamagata H."/>
            <person name="Yoshikawa H."/>
            <person name="Udaka S."/>
            <person name="Tanikawa S."/>
            <person name="Fujita N."/>
        </authorList>
    </citation>
    <scope>NUCLEOTIDE SEQUENCE [LARGE SCALE GENOMIC DNA]</scope>
    <source>
        <strain evidence="2">47 / JCM 6285 / NBRC 100599</strain>
    </source>
</reference>
<dbReference type="RefSeq" id="WP_015891790.1">
    <property type="nucleotide sequence ID" value="NC_012491.1"/>
</dbReference>
<evidence type="ECO:0000313" key="1">
    <source>
        <dbReference type="EMBL" id="BAH44493.1"/>
    </source>
</evidence>
<gene>
    <name evidence="1" type="ordered locus">BBR47_35160</name>
</gene>
<accession>C0ZFD4</accession>
<dbReference type="KEGG" id="bbe:BBR47_35160"/>
<dbReference type="STRING" id="358681.BBR47_35160"/>
<evidence type="ECO:0000313" key="2">
    <source>
        <dbReference type="Proteomes" id="UP000001877"/>
    </source>
</evidence>
<dbReference type="AlphaFoldDB" id="C0ZFD4"/>
<dbReference type="HOGENOM" id="CLU_3133060_0_0_9"/>